<proteinExistence type="predicted"/>
<feature type="non-terminal residue" evidence="1">
    <location>
        <position position="119"/>
    </location>
</feature>
<dbReference type="RefSeq" id="XP_007774463.1">
    <property type="nucleotide sequence ID" value="XM_007776273.1"/>
</dbReference>
<dbReference type="OrthoDB" id="3366231at2759"/>
<dbReference type="KEGG" id="cput:CONPUDRAFT_66088"/>
<organism evidence="1 2">
    <name type="scientific">Coniophora puteana (strain RWD-64-598)</name>
    <name type="common">Brown rot fungus</name>
    <dbReference type="NCBI Taxonomy" id="741705"/>
    <lineage>
        <taxon>Eukaryota</taxon>
        <taxon>Fungi</taxon>
        <taxon>Dikarya</taxon>
        <taxon>Basidiomycota</taxon>
        <taxon>Agaricomycotina</taxon>
        <taxon>Agaricomycetes</taxon>
        <taxon>Agaricomycetidae</taxon>
        <taxon>Boletales</taxon>
        <taxon>Coniophorineae</taxon>
        <taxon>Coniophoraceae</taxon>
        <taxon>Coniophora</taxon>
    </lineage>
</organism>
<evidence type="ECO:0000313" key="1">
    <source>
        <dbReference type="EMBL" id="EIW75267.1"/>
    </source>
</evidence>
<dbReference type="EMBL" id="JH711589">
    <property type="protein sequence ID" value="EIW75267.1"/>
    <property type="molecule type" value="Genomic_DNA"/>
</dbReference>
<name>A0A5M3M898_CONPW</name>
<comment type="caution">
    <text evidence="1">The sequence shown here is derived from an EMBL/GenBank/DDBJ whole genome shotgun (WGS) entry which is preliminary data.</text>
</comment>
<evidence type="ECO:0000313" key="2">
    <source>
        <dbReference type="Proteomes" id="UP000053558"/>
    </source>
</evidence>
<reference evidence="2" key="1">
    <citation type="journal article" date="2012" name="Science">
        <title>The Paleozoic origin of enzymatic lignin decomposition reconstructed from 31 fungal genomes.</title>
        <authorList>
            <person name="Floudas D."/>
            <person name="Binder M."/>
            <person name="Riley R."/>
            <person name="Barry K."/>
            <person name="Blanchette R.A."/>
            <person name="Henrissat B."/>
            <person name="Martinez A.T."/>
            <person name="Otillar R."/>
            <person name="Spatafora J.W."/>
            <person name="Yadav J.S."/>
            <person name="Aerts A."/>
            <person name="Benoit I."/>
            <person name="Boyd A."/>
            <person name="Carlson A."/>
            <person name="Copeland A."/>
            <person name="Coutinho P.M."/>
            <person name="de Vries R.P."/>
            <person name="Ferreira P."/>
            <person name="Findley K."/>
            <person name="Foster B."/>
            <person name="Gaskell J."/>
            <person name="Glotzer D."/>
            <person name="Gorecki P."/>
            <person name="Heitman J."/>
            <person name="Hesse C."/>
            <person name="Hori C."/>
            <person name="Igarashi K."/>
            <person name="Jurgens J.A."/>
            <person name="Kallen N."/>
            <person name="Kersten P."/>
            <person name="Kohler A."/>
            <person name="Kuees U."/>
            <person name="Kumar T.K.A."/>
            <person name="Kuo A."/>
            <person name="LaButti K."/>
            <person name="Larrondo L.F."/>
            <person name="Lindquist E."/>
            <person name="Ling A."/>
            <person name="Lombard V."/>
            <person name="Lucas S."/>
            <person name="Lundell T."/>
            <person name="Martin R."/>
            <person name="McLaughlin D.J."/>
            <person name="Morgenstern I."/>
            <person name="Morin E."/>
            <person name="Murat C."/>
            <person name="Nagy L.G."/>
            <person name="Nolan M."/>
            <person name="Ohm R.A."/>
            <person name="Patyshakuliyeva A."/>
            <person name="Rokas A."/>
            <person name="Ruiz-Duenas F.J."/>
            <person name="Sabat G."/>
            <person name="Salamov A."/>
            <person name="Samejima M."/>
            <person name="Schmutz J."/>
            <person name="Slot J.C."/>
            <person name="St John F."/>
            <person name="Stenlid J."/>
            <person name="Sun H."/>
            <person name="Sun S."/>
            <person name="Syed K."/>
            <person name="Tsang A."/>
            <person name="Wiebenga A."/>
            <person name="Young D."/>
            <person name="Pisabarro A."/>
            <person name="Eastwood D.C."/>
            <person name="Martin F."/>
            <person name="Cullen D."/>
            <person name="Grigoriev I.V."/>
            <person name="Hibbett D.S."/>
        </authorList>
    </citation>
    <scope>NUCLEOTIDE SEQUENCE [LARGE SCALE GENOMIC DNA]</scope>
    <source>
        <strain evidence="2">RWD-64-598 SS2</strain>
    </source>
</reference>
<dbReference type="GeneID" id="19208476"/>
<sequence>MPHAVSEWQTGAIASPMLTWGQVRGGRRHECSHCGVVLLTGERPGFCCGIQGARLGDVPRLPPLPIEYNDFMNDPGISQSSRILNLIFSFAALESTHAFPRESNGPPGFMAIQGRLYHR</sequence>
<dbReference type="AlphaFoldDB" id="A0A5M3M898"/>
<gene>
    <name evidence="1" type="ORF">CONPUDRAFT_66088</name>
</gene>
<keyword evidence="2" id="KW-1185">Reference proteome</keyword>
<dbReference type="Proteomes" id="UP000053558">
    <property type="component" value="Unassembled WGS sequence"/>
</dbReference>
<protein>
    <submittedName>
        <fullName evidence="1">Uncharacterized protein</fullName>
    </submittedName>
</protein>
<accession>A0A5M3M898</accession>
<dbReference type="OMA" id="THGGMFA"/>